<organism evidence="3 4">
    <name type="scientific">Arthrobacter deserti</name>
    <dbReference type="NCBI Taxonomy" id="1742687"/>
    <lineage>
        <taxon>Bacteria</taxon>
        <taxon>Bacillati</taxon>
        <taxon>Actinomycetota</taxon>
        <taxon>Actinomycetes</taxon>
        <taxon>Micrococcales</taxon>
        <taxon>Micrococcaceae</taxon>
        <taxon>Arthrobacter</taxon>
    </lineage>
</organism>
<feature type="region of interest" description="Disordered" evidence="1">
    <location>
        <begin position="151"/>
        <end position="186"/>
    </location>
</feature>
<evidence type="ECO:0000313" key="4">
    <source>
        <dbReference type="Proteomes" id="UP000523795"/>
    </source>
</evidence>
<comment type="caution">
    <text evidence="3">The sequence shown here is derived from an EMBL/GenBank/DDBJ whole genome shotgun (WGS) entry which is preliminary data.</text>
</comment>
<dbReference type="InterPro" id="IPR031768">
    <property type="entry name" value="CBM60_xylan-bd"/>
</dbReference>
<protein>
    <recommendedName>
        <fullName evidence="2">Carbohydrate binding module xylan-binding domain-containing protein</fullName>
    </recommendedName>
</protein>
<feature type="domain" description="Carbohydrate binding module xylan-binding" evidence="2">
    <location>
        <begin position="74"/>
        <end position="146"/>
    </location>
</feature>
<evidence type="ECO:0000259" key="2">
    <source>
        <dbReference type="Pfam" id="PF16841"/>
    </source>
</evidence>
<evidence type="ECO:0000256" key="1">
    <source>
        <dbReference type="SAM" id="MobiDB-lite"/>
    </source>
</evidence>
<dbReference type="Proteomes" id="UP000523795">
    <property type="component" value="Unassembled WGS sequence"/>
</dbReference>
<dbReference type="Gene3D" id="2.60.60.40">
    <property type="match status" value="1"/>
</dbReference>
<accession>A0ABX1JT27</accession>
<evidence type="ECO:0000313" key="3">
    <source>
        <dbReference type="EMBL" id="NKX51499.1"/>
    </source>
</evidence>
<gene>
    <name evidence="3" type="ORF">HER39_13155</name>
</gene>
<feature type="compositionally biased region" description="Low complexity" evidence="1">
    <location>
        <begin position="151"/>
        <end position="172"/>
    </location>
</feature>
<proteinExistence type="predicted"/>
<sequence>AGEADRPEATPAPAAAAEAPVAAGGTRVQAEAMGNGGGQYGIWTEAGAGGKVRGLYSEGAIAEGTLTAGGTSGTLQVRARAQLSGASAPRVRVTVDGRTAGEFTVGKAEWATYTVAGNWEAGRHSIQVQYLNDEGRRGLVLDYLAAGAAGTAPAPAPAPTASAAPQPSATSGTGAARSGPRTAALQPFTSGTFSNVAIGSGARYSPAADPRVTAFKQVGTNVNHERWSISVQQARSTDPLVTLTSSGKAVQLRIPVNATTTGGTDQHMSVIQPDGRTSYETWGMQRVSATQWTARYVVRTDLHGSGMSAGARAPGNSQLHGLIRAHELENLDIPHSVAIGIDGSQLRSVNNATGVWPARDEDGDSATSYKGAIPMGTMFALPPGVDIESLGLSPEGEALARALQDYGGHVLIRSGSVSLYAEQAADAAAVQRMKADWSKLRGMLRVVENNAADNIAGGGERRRPPAADLQ</sequence>
<feature type="non-terminal residue" evidence="3">
    <location>
        <position position="1"/>
    </location>
</feature>
<feature type="region of interest" description="Disordered" evidence="1">
    <location>
        <begin position="1"/>
        <end position="22"/>
    </location>
</feature>
<dbReference type="EMBL" id="JAAZSR010000241">
    <property type="protein sequence ID" value="NKX51499.1"/>
    <property type="molecule type" value="Genomic_DNA"/>
</dbReference>
<name>A0ABX1JT27_9MICC</name>
<dbReference type="Pfam" id="PF16841">
    <property type="entry name" value="CBM60"/>
    <property type="match status" value="1"/>
</dbReference>
<keyword evidence="4" id="KW-1185">Reference proteome</keyword>
<feature type="compositionally biased region" description="Low complexity" evidence="1">
    <location>
        <begin position="9"/>
        <end position="22"/>
    </location>
</feature>
<reference evidence="3 4" key="1">
    <citation type="submission" date="2020-04" db="EMBL/GenBank/DDBJ databases">
        <authorList>
            <person name="Liu S."/>
        </authorList>
    </citation>
    <scope>NUCLEOTIDE SEQUENCE [LARGE SCALE GENOMIC DNA]</scope>
    <source>
        <strain evidence="3 4">CGMCC 1.15091</strain>
    </source>
</reference>